<dbReference type="InterPro" id="IPR028098">
    <property type="entry name" value="Glyco_trans_4-like_N"/>
</dbReference>
<dbReference type="KEGG" id="pami:JCM7686_pAMI5p258"/>
<name>S5XUY8_PARAH</name>
<dbReference type="PANTHER" id="PTHR43179:SF12">
    <property type="entry name" value="GALACTOFURANOSYLTRANSFERASE GLFT2"/>
    <property type="match status" value="1"/>
</dbReference>
<evidence type="ECO:0000313" key="6">
    <source>
        <dbReference type="EMBL" id="AGT11324.1"/>
    </source>
</evidence>
<dbReference type="SUPFAM" id="SSF53756">
    <property type="entry name" value="UDP-Glycosyltransferase/glycogen phosphorylase"/>
    <property type="match status" value="2"/>
</dbReference>
<dbReference type="Gene3D" id="3.40.50.2000">
    <property type="entry name" value="Glycogen Phosphorylase B"/>
    <property type="match status" value="3"/>
</dbReference>
<feature type="domain" description="Glycosyltransferase subfamily 4-like N-terminal" evidence="5">
    <location>
        <begin position="572"/>
        <end position="732"/>
    </location>
</feature>
<evidence type="ECO:0000256" key="2">
    <source>
        <dbReference type="ARBA" id="ARBA00022676"/>
    </source>
</evidence>
<dbReference type="Pfam" id="PF13439">
    <property type="entry name" value="Glyco_transf_4"/>
    <property type="match status" value="1"/>
</dbReference>
<dbReference type="Gene3D" id="3.90.550.10">
    <property type="entry name" value="Spore Coat Polysaccharide Biosynthesis Protein SpsA, Chain A"/>
    <property type="match status" value="1"/>
</dbReference>
<dbReference type="PATRIC" id="fig|1367847.3.peg.4292"/>
<keyword evidence="3 6" id="KW-0808">Transferase</keyword>
<evidence type="ECO:0000259" key="5">
    <source>
        <dbReference type="Pfam" id="PF13439"/>
    </source>
</evidence>
<evidence type="ECO:0000259" key="4">
    <source>
        <dbReference type="Pfam" id="PF00535"/>
    </source>
</evidence>
<keyword evidence="2" id="KW-0328">Glycosyltransferase</keyword>
<dbReference type="Pfam" id="PF00535">
    <property type="entry name" value="Glycos_transf_2"/>
    <property type="match status" value="1"/>
</dbReference>
<feature type="domain" description="Glycosyltransferase 2-like" evidence="4">
    <location>
        <begin position="244"/>
        <end position="417"/>
    </location>
</feature>
<proteinExistence type="inferred from homology"/>
<accession>S5XUY8</accession>
<sequence length="1294" mass="145278">MRDLRKVAKRRLKMALRTIQNRPVGTINGRAGAFLLGWVYDQHKKTPLTVDIFANDEKFITNYIANYPRPDLAEAGYGNGSFGIFVSIPPHLRADNRSIDVRVVESKTGRPLLHRKIALGRDTFSGGNPYMTRLDSVNGGGIRGWGIDIASPEKEINYRFLIDDVHFSTLKNDQERPDLANKFITEGAGGLVVEIPADRLPIGDHKIQLIAPDGEATTFTYKSPGHSTVLRSWSAGNPWDRGLTIIVPVYNAIEDVRICIDRLLQYTPRDIDILFIDDCSPDPEIWPLLQQTADRTHIRVIRNETNLGFTRTINAGIAASGDNDIIFLNSDARVTPRWTQGMRIAAYSRPRIATVTAMSDRAGAFSAPEIGNANELPPGVSEAEFAQAFRRASIGLYPEVPTGNGFCMYVRRDCIDEIGPLDAEAFPRGYGEENDFCMRAYSSGWRNIIDDRTYVFHERSKSFGEQKFDLMKAGRAIVDQRYPEYTEAIRVFSEGNHIQFARHRGRYALSEMNSGHKPLSRFLFVISTMTGGTPQTNRDLMNALDGSVEGWTLRCDSRMIQLSRITNGKLEVVRTHQLYEQVDPLSHRSAEYEAIVLQWLIEFDFDLVHIRHLGWHSLELPHLIHLCGVRSILSFHDYYLASPTVKMIDDTGVFLGNTYSQTLRENRQSLWPRNALPAPTGIFLQNWQERSLKAILQCDAFITTSESSRELLCDVFPEIPRDVFHVIPHGRDFTEFHQLDEDVDPEGPLRILVPGNIDLAKGLGIIRELVALDVGGKLEFHILGLVSKQEGPLPASIIAHGTYDREHFAGRVAAIRPHLGAIFSIWNETYCHTLTELWSVGLPALAFDFDTVAARIRKSGAGWVLDHHDVQTLYQNLIAIGRSQDEIQRKRDAVLNWQEGEGLANTTRVMASKYIPIYRDVLAGRPARITNERGPLIALVSPSGPDLRSANASTHIRVWERCLNRLDSNLNFVRMTPETLIAAIDRNELDIIIIQRDVVPMHLVGRVVEAAETAKIPYIFEMDDDLLNVAPDKDPDGRYRLYAPSLARLIEHASTVSVSTEALREKVLPLNRNVQVMPNGLSDRLWSGKAEPRAEGQTIRALYMGVPSHDEDFAAILPALERVANAVPNFKLALVGIAKAENPELFGKRWIEIIKIPSQQKNYPEFVPWLRNLAARVDFGIAPLTGATFNSYKSPLKILDYAGLGLPTLASDAPVYRDFAGRTPHLRLIPNETDAWERALLDQIAAGPRSTEVSETLRAWLDDNYLLSDIHPSFEDLLLPLLSTPDQRRSGEGE</sequence>
<protein>
    <submittedName>
        <fullName evidence="6">Glycosyl transferase</fullName>
    </submittedName>
</protein>
<reference evidence="6 7" key="1">
    <citation type="journal article" date="2014" name="BMC Genomics">
        <title>Architecture and functions of a multipartite genome of the methylotrophic bacterium Paracoccus aminophilus JCM 7686, containing primary and secondary chromids.</title>
        <authorList>
            <person name="Dziewit L."/>
            <person name="Czarnecki J."/>
            <person name="Wibberg D."/>
            <person name="Radlinska M."/>
            <person name="Mrozek P."/>
            <person name="Szymczak M."/>
            <person name="Schluter A."/>
            <person name="Puhler A."/>
            <person name="Bartosik D."/>
        </authorList>
    </citation>
    <scope>NUCLEOTIDE SEQUENCE [LARGE SCALE GENOMIC DNA]</scope>
    <source>
        <strain evidence="6">JCM 7686</strain>
        <plasmid evidence="7">Plasmid pAMI5</plasmid>
    </source>
</reference>
<geneLocation type="plasmid" evidence="6 7">
    <name>pAMI5</name>
</geneLocation>
<dbReference type="SUPFAM" id="SSF53448">
    <property type="entry name" value="Nucleotide-diphospho-sugar transferases"/>
    <property type="match status" value="1"/>
</dbReference>
<dbReference type="PANTHER" id="PTHR43179">
    <property type="entry name" value="RHAMNOSYLTRANSFERASE WBBL"/>
    <property type="match status" value="1"/>
</dbReference>
<dbReference type="Proteomes" id="UP000015480">
    <property type="component" value="Plasmid pAMI5"/>
</dbReference>
<evidence type="ECO:0000256" key="1">
    <source>
        <dbReference type="ARBA" id="ARBA00006739"/>
    </source>
</evidence>
<dbReference type="HOGENOM" id="CLU_267036_0_0_5"/>
<comment type="similarity">
    <text evidence="1">Belongs to the glycosyltransferase 2 family.</text>
</comment>
<organism evidence="6 7">
    <name type="scientific">Paracoccus aminophilus JCM 7686</name>
    <dbReference type="NCBI Taxonomy" id="1367847"/>
    <lineage>
        <taxon>Bacteria</taxon>
        <taxon>Pseudomonadati</taxon>
        <taxon>Pseudomonadota</taxon>
        <taxon>Alphaproteobacteria</taxon>
        <taxon>Rhodobacterales</taxon>
        <taxon>Paracoccaceae</taxon>
        <taxon>Paracoccus</taxon>
    </lineage>
</organism>
<keyword evidence="6" id="KW-0614">Plasmid</keyword>
<dbReference type="GO" id="GO:0016757">
    <property type="term" value="F:glycosyltransferase activity"/>
    <property type="evidence" value="ECO:0007669"/>
    <property type="project" value="UniProtKB-KW"/>
</dbReference>
<dbReference type="InterPro" id="IPR029044">
    <property type="entry name" value="Nucleotide-diphossugar_trans"/>
</dbReference>
<gene>
    <name evidence="6" type="ORF">JCM7686_pAMI5p258</name>
</gene>
<evidence type="ECO:0000313" key="7">
    <source>
        <dbReference type="Proteomes" id="UP000015480"/>
    </source>
</evidence>
<dbReference type="EMBL" id="CP006653">
    <property type="protein sequence ID" value="AGT11324.1"/>
    <property type="molecule type" value="Genomic_DNA"/>
</dbReference>
<evidence type="ECO:0000256" key="3">
    <source>
        <dbReference type="ARBA" id="ARBA00022679"/>
    </source>
</evidence>
<dbReference type="InterPro" id="IPR001173">
    <property type="entry name" value="Glyco_trans_2-like"/>
</dbReference>
<keyword evidence="7" id="KW-1185">Reference proteome</keyword>